<dbReference type="SUPFAM" id="SSF53098">
    <property type="entry name" value="Ribonuclease H-like"/>
    <property type="match status" value="1"/>
</dbReference>
<dbReference type="InterPro" id="IPR012423">
    <property type="entry name" value="Eaf7/MRGBP"/>
</dbReference>
<dbReference type="InterPro" id="IPR015943">
    <property type="entry name" value="WD40/YVTN_repeat-like_dom_sf"/>
</dbReference>
<dbReference type="GO" id="GO:0006355">
    <property type="term" value="P:regulation of DNA-templated transcription"/>
    <property type="evidence" value="ECO:0007669"/>
    <property type="project" value="InterPro"/>
</dbReference>
<keyword evidence="4 9" id="KW-0540">Nuclease</keyword>
<keyword evidence="2 9" id="KW-0963">Cytoplasm</keyword>
<dbReference type="OMA" id="TQELLWT"/>
<dbReference type="InterPro" id="IPR048841">
    <property type="entry name" value="PAN2_N"/>
</dbReference>
<dbReference type="PANTHER" id="PTHR15728:SF0">
    <property type="entry name" value="PAN2-PAN3 DEADENYLATION COMPLEX CATALYTIC SUBUNIT PAN2"/>
    <property type="match status" value="1"/>
</dbReference>
<comment type="similarity">
    <text evidence="9">Belongs to the peptidase C19 family. PAN2 subfamily.</text>
</comment>
<dbReference type="GO" id="GO:0046872">
    <property type="term" value="F:metal ion binding"/>
    <property type="evidence" value="ECO:0007669"/>
    <property type="project" value="UniProtKB-KW"/>
</dbReference>
<evidence type="ECO:0000313" key="13">
    <source>
        <dbReference type="Proteomes" id="UP000037069"/>
    </source>
</evidence>
<feature type="compositionally biased region" description="Polar residues" evidence="10">
    <location>
        <begin position="1070"/>
        <end position="1081"/>
    </location>
</feature>
<dbReference type="InterPro" id="IPR038765">
    <property type="entry name" value="Papain-like_cys_pep_sf"/>
</dbReference>
<organism evidence="12 13">
    <name type="scientific">Lucilia cuprina</name>
    <name type="common">Green bottle fly</name>
    <name type="synonym">Australian sheep blowfly</name>
    <dbReference type="NCBI Taxonomy" id="7375"/>
    <lineage>
        <taxon>Eukaryota</taxon>
        <taxon>Metazoa</taxon>
        <taxon>Ecdysozoa</taxon>
        <taxon>Arthropoda</taxon>
        <taxon>Hexapoda</taxon>
        <taxon>Insecta</taxon>
        <taxon>Pterygota</taxon>
        <taxon>Neoptera</taxon>
        <taxon>Endopterygota</taxon>
        <taxon>Diptera</taxon>
        <taxon>Brachycera</taxon>
        <taxon>Muscomorpha</taxon>
        <taxon>Oestroidea</taxon>
        <taxon>Calliphoridae</taxon>
        <taxon>Luciliinae</taxon>
        <taxon>Lucilia</taxon>
    </lineage>
</organism>
<dbReference type="Gene3D" id="2.130.10.10">
    <property type="entry name" value="YVTN repeat-like/Quinoprotein amine dehydrogenase"/>
    <property type="match status" value="1"/>
</dbReference>
<dbReference type="Pfam" id="PF20770">
    <property type="entry name" value="PAN2_N"/>
    <property type="match status" value="1"/>
</dbReference>
<dbReference type="SUPFAM" id="SSF54001">
    <property type="entry name" value="Cysteine proteinases"/>
    <property type="match status" value="1"/>
</dbReference>
<dbReference type="GO" id="GO:0010606">
    <property type="term" value="P:positive regulation of cytoplasmic mRNA processing body assembly"/>
    <property type="evidence" value="ECO:0007669"/>
    <property type="project" value="UniProtKB-UniRule"/>
</dbReference>
<evidence type="ECO:0000256" key="10">
    <source>
        <dbReference type="SAM" id="MobiDB-lite"/>
    </source>
</evidence>
<feature type="binding site" evidence="9">
    <location>
        <position position="1397"/>
    </location>
    <ligand>
        <name>a divalent metal cation</name>
        <dbReference type="ChEBI" id="CHEBI:60240"/>
        <note>catalytic</note>
    </ligand>
</feature>
<dbReference type="FunFam" id="2.130.10.10:FF:000421">
    <property type="entry name" value="PAN2-PAN3 deadenylation complex catalytic subunit PAN2"/>
    <property type="match status" value="1"/>
</dbReference>
<feature type="region of interest" description="Disordered" evidence="10">
    <location>
        <begin position="1052"/>
        <end position="1081"/>
    </location>
</feature>
<evidence type="ECO:0000256" key="1">
    <source>
        <dbReference type="ARBA" id="ARBA00001663"/>
    </source>
</evidence>
<evidence type="ECO:0000256" key="3">
    <source>
        <dbReference type="ARBA" id="ARBA00022664"/>
    </source>
</evidence>
<evidence type="ECO:0000256" key="5">
    <source>
        <dbReference type="ARBA" id="ARBA00022723"/>
    </source>
</evidence>
<dbReference type="InterPro" id="IPR028881">
    <property type="entry name" value="PAN2_UCH_dom"/>
</dbReference>
<dbReference type="InterPro" id="IPR036397">
    <property type="entry name" value="RNaseH_sf"/>
</dbReference>
<feature type="region of interest" description="Disordered" evidence="10">
    <location>
        <begin position="103"/>
        <end position="124"/>
    </location>
</feature>
<feature type="binding site" evidence="9">
    <location>
        <position position="1238"/>
    </location>
    <ligand>
        <name>a divalent metal cation</name>
        <dbReference type="ChEBI" id="CHEBI:60240"/>
        <note>catalytic</note>
    </ligand>
</feature>
<evidence type="ECO:0000256" key="2">
    <source>
        <dbReference type="ARBA" id="ARBA00022490"/>
    </source>
</evidence>
<dbReference type="InterPro" id="IPR050785">
    <property type="entry name" value="PAN2-PAN3_catalytic_subunit"/>
</dbReference>
<name>A0A0L0CMD5_LUCCU</name>
<dbReference type="GO" id="GO:0000289">
    <property type="term" value="P:nuclear-transcribed mRNA poly(A) tail shortening"/>
    <property type="evidence" value="ECO:0007669"/>
    <property type="project" value="UniProtKB-UniRule"/>
</dbReference>
<dbReference type="Proteomes" id="UP000037069">
    <property type="component" value="Unassembled WGS sequence"/>
</dbReference>
<dbReference type="GO" id="GO:0031251">
    <property type="term" value="C:PAN complex"/>
    <property type="evidence" value="ECO:0007669"/>
    <property type="project" value="UniProtKB-UniRule"/>
</dbReference>
<reference evidence="12 13" key="1">
    <citation type="journal article" date="2015" name="Nat. Commun.">
        <title>Lucilia cuprina genome unlocks parasitic fly biology to underpin future interventions.</title>
        <authorList>
            <person name="Anstead C.A."/>
            <person name="Korhonen P.K."/>
            <person name="Young N.D."/>
            <person name="Hall R.S."/>
            <person name="Jex A.R."/>
            <person name="Murali S.C."/>
            <person name="Hughes D.S."/>
            <person name="Lee S.F."/>
            <person name="Perry T."/>
            <person name="Stroehlein A.J."/>
            <person name="Ansell B.R."/>
            <person name="Breugelmans B."/>
            <person name="Hofmann A."/>
            <person name="Qu J."/>
            <person name="Dugan S."/>
            <person name="Lee S.L."/>
            <person name="Chao H."/>
            <person name="Dinh H."/>
            <person name="Han Y."/>
            <person name="Doddapaneni H.V."/>
            <person name="Worley K.C."/>
            <person name="Muzny D.M."/>
            <person name="Ioannidis P."/>
            <person name="Waterhouse R.M."/>
            <person name="Zdobnov E.M."/>
            <person name="James P.J."/>
            <person name="Bagnall N.H."/>
            <person name="Kotze A.C."/>
            <person name="Gibbs R.A."/>
            <person name="Richards S."/>
            <person name="Batterham P."/>
            <person name="Gasser R.B."/>
        </authorList>
    </citation>
    <scope>NUCLEOTIDE SEQUENCE [LARGE SCALE GENOMIC DNA]</scope>
    <source>
        <strain evidence="12 13">LS</strain>
        <tissue evidence="12">Full body</tissue>
    </source>
</reference>
<dbReference type="Pfam" id="PF07904">
    <property type="entry name" value="Eaf7"/>
    <property type="match status" value="1"/>
</dbReference>
<feature type="domain" description="USP" evidence="11">
    <location>
        <begin position="686"/>
        <end position="1171"/>
    </location>
</feature>
<evidence type="ECO:0000256" key="9">
    <source>
        <dbReference type="HAMAP-Rule" id="MF_03182"/>
    </source>
</evidence>
<comment type="domain">
    <text evidence="9">The linker, or PAN3 interaction domain (PID), between the WD40 repeats and the pseudo-UCH domain mediates interaction with PAN3.</text>
</comment>
<dbReference type="GO" id="GO:0003676">
    <property type="term" value="F:nucleic acid binding"/>
    <property type="evidence" value="ECO:0007669"/>
    <property type="project" value="InterPro"/>
</dbReference>
<evidence type="ECO:0000256" key="8">
    <source>
        <dbReference type="ARBA" id="ARBA00023242"/>
    </source>
</evidence>
<dbReference type="GO" id="GO:0005634">
    <property type="term" value="C:nucleus"/>
    <property type="evidence" value="ECO:0007669"/>
    <property type="project" value="UniProtKB-SubCell"/>
</dbReference>
<dbReference type="CDD" id="cd06143">
    <property type="entry name" value="PAN2_exo"/>
    <property type="match status" value="1"/>
</dbReference>
<sequence>MTMTAREKSLLAAADHEWTAEEEIQLFYAMGGLKPVGVNRHFYIACITDRLSRSLNRDYTTESIWVHLRTMYNLEALEDLEPLPFPNEEREFSLPEAEFSTLLSKKRAASEESRQSNDGPPSIIAVVTDNTISKDKTLSSQTKTSSSLITSKELDKKLTSKLTDGPKRTPKRTRGSMSLESSSPSTTPPPIQSNKRHVYDGGGQRSNNHYSPNFPGFNLGSGDADYMELVPILADGGENYGVSAVAFDDYEELLWMGNQGGHVTSYFSSNLQKYTSFQVHPSDIVRQISTIDSGILALTQTSLRHQIRRGIPKFTHKSKNMTEMVCMQQLSPQRLIMAGLQDEMIDFDLRTLKETNLEHVGSTGCTVLRQNSRFLFAGDPYGTITLRDLNSLHVEHTIKTHTGSLSDFDVQGNYLISCGYSGRQGTLAVDRFLMVYDLRMLRLVSPIQVLLDPQLLKFLPSQASRLAVVSSYGQVQLVDTVELSEPRVSMYQINTTGNQCLLSFDVSSSSQVMAFGDQSGHISIIAAVNSPQPQFNNFSRDTEFADPVPQLPIVPITDTTFPLSSIVLPHLVTGSRWFSDWPTELLRYQYRRPKPIEQEVLNNMKMQGPIGYSPNPRTLRRNQIPYILENGAGLSSGSGNGLNNAVKSSESGVKIIPRRYRKVELKYTKLGTQDFDFEQHNQTCFAGLEATLPNSYCNAMLQILYFIEPLRQKLLNHSCAKEFCLSCELGFLFYMLDKSSASTPCQASNFLRSFRTVPEASALGLILSDRSSNINLISLIQNWNRFILHQMHYENLDSHKNSHVCGVQFVGHSYGKQQYVTYSEETNADSNKTGADIYQAIDVKQDENNREDERERSKINEETEISRLFGTKQISINRCLKCNEEKSKHSILLTCNLTYPASTTKETPEFMNFGTILKGSLGCEKSIQAFCENCKKFSPTKQTVKVTGLPQLLTINCGLNNEKDLNFLRKQLNRNNHSMSESPATLNTNKPCRYGVNCSRSDCHFVHPDRKSPSVSTTVNQTTNISPSGRQNSWFPLSFSMAIDEQGELSVQTDNSNTKLDNSKMGDGSTGATNVEQASSVKPQNINESFREYALHAVVCQIDDGSQKNLVSLINVSKKYHTMKTGSGSYGEDQQQWYIFNDFSISPVSNQESVWFTLDWKVPCVLFYSSINSEKCQYEGVGSEDLEIPHNEPQPLYNPFIKDIVNPVHPLNPGDTLFKPLQANEMPQAGDLVAMDAEFVTLNPEENEIRPDGKTATIKPCHMSVARISCIRGQGPDEGIPFMDDYISTQEKVVDYLTQFSGIKPGDLDANFSSKRLTALKNSYQKLKYLVDVGVLFVGHGLKNDFRVINIYVPSEQIIDTVHLFHLPHHRMVSLRFLAWHFLGTKIQSETHDSVEDARTTLQLYKHYLQLQAEKKFTAALKNLYDRGKQLQWKVPED</sequence>
<dbReference type="OrthoDB" id="16516at2759"/>
<comment type="function">
    <text evidence="9">Catalytic subunit of the poly(A)-nuclease (PAN) deadenylation complex, one of two cytoplasmic mRNA deadenylases involved in general and miRNA-mediated mRNA turnover. PAN specifically shortens poly(A) tails of RNA and the activity is stimulated by poly(A)-binding protein (PABP). PAN deadenylation is followed by rapid degradation of the shortened mRNA tails by the CCR4-NOT complex. Deadenylated mRNAs are then degraded by two alternative mechanisms, namely exosome-mediated 3'-5' exonucleolytic degradation, or deadenlyation-dependent mRNA decaping and subsequent 5'-3' exonucleolytic degradation by XRN1.</text>
</comment>
<dbReference type="Pfam" id="PF00929">
    <property type="entry name" value="RNase_T"/>
    <property type="match status" value="1"/>
</dbReference>
<gene>
    <name evidence="9" type="primary">PAN2</name>
    <name evidence="12" type="ORF">FF38_09848</name>
</gene>
<dbReference type="STRING" id="7375.A0A0L0CMD5"/>
<dbReference type="PROSITE" id="PS50235">
    <property type="entry name" value="USP_3"/>
    <property type="match status" value="1"/>
</dbReference>
<dbReference type="SUPFAM" id="SSF50978">
    <property type="entry name" value="WD40 repeat-like"/>
    <property type="match status" value="1"/>
</dbReference>
<keyword evidence="6 9" id="KW-0378">Hydrolase</keyword>
<comment type="caution">
    <text evidence="12">The sequence shown here is derived from an EMBL/GenBank/DDBJ whole genome shotgun (WGS) entry which is preliminary data.</text>
</comment>
<keyword evidence="3 9" id="KW-0507">mRNA processing</keyword>
<dbReference type="InterPro" id="IPR012337">
    <property type="entry name" value="RNaseH-like_sf"/>
</dbReference>
<feature type="binding site" evidence="9">
    <location>
        <position position="1236"/>
    </location>
    <ligand>
        <name>a divalent metal cation</name>
        <dbReference type="ChEBI" id="CHEBI:60240"/>
        <note>catalytic</note>
    </ligand>
</feature>
<dbReference type="InterPro" id="IPR013520">
    <property type="entry name" value="Ribonucl_H"/>
</dbReference>
<dbReference type="GO" id="GO:0043189">
    <property type="term" value="C:H4/H2A histone acetyltransferase complex"/>
    <property type="evidence" value="ECO:0007669"/>
    <property type="project" value="InterPro"/>
</dbReference>
<dbReference type="EMBL" id="JRES01000195">
    <property type="protein sequence ID" value="KNC33426.1"/>
    <property type="molecule type" value="Genomic_DNA"/>
</dbReference>
<dbReference type="FunFam" id="3.30.420.10:FF:000011">
    <property type="entry name" value="PAN2-PAN3 deadenylation complex catalytic subunit PAN2"/>
    <property type="match status" value="1"/>
</dbReference>
<keyword evidence="7 9" id="KW-0269">Exonuclease</keyword>
<feature type="region of interest" description="Disordered" evidence="10">
    <location>
        <begin position="157"/>
        <end position="214"/>
    </location>
</feature>
<dbReference type="HAMAP" id="MF_03182">
    <property type="entry name" value="PAN2"/>
    <property type="match status" value="1"/>
</dbReference>
<dbReference type="Pfam" id="PF13423">
    <property type="entry name" value="UCH_1"/>
    <property type="match status" value="1"/>
</dbReference>
<comment type="subunit">
    <text evidence="9">Forms a heterotrimer with an asymmetric homodimer of the regulatory subunit PAN3 to form the poly(A)-nuclease (PAN) deadenylation complex.</text>
</comment>
<keyword evidence="5 9" id="KW-0479">Metal-binding</keyword>
<keyword evidence="8 9" id="KW-0539">Nucleus</keyword>
<dbReference type="InterPro" id="IPR028889">
    <property type="entry name" value="USP"/>
</dbReference>
<keyword evidence="13" id="KW-1185">Reference proteome</keyword>
<evidence type="ECO:0000259" key="11">
    <source>
        <dbReference type="PROSITE" id="PS50235"/>
    </source>
</evidence>
<accession>A0A0L0CMD5</accession>
<dbReference type="GO" id="GO:0000932">
    <property type="term" value="C:P-body"/>
    <property type="evidence" value="ECO:0007669"/>
    <property type="project" value="UniProtKB-SubCell"/>
</dbReference>
<protein>
    <recommendedName>
        <fullName evidence="9">PAN2-PAN3 deadenylation complex catalytic subunit PAN2</fullName>
        <ecNumber evidence="9">3.1.13.4</ecNumber>
    </recommendedName>
    <alternativeName>
        <fullName evidence="9">PAB1P-dependent poly(A)-specific ribonuclease</fullName>
    </alternativeName>
    <alternativeName>
        <fullName evidence="9">Poly(A)-nuclease deadenylation complex subunit 2</fullName>
        <shortName evidence="9">PAN deadenylation complex subunit 2</shortName>
    </alternativeName>
</protein>
<dbReference type="PANTHER" id="PTHR15728">
    <property type="entry name" value="DEADENYLATION COMPLEX CATALYTIC SUBUNIT PAN2"/>
    <property type="match status" value="1"/>
</dbReference>
<comment type="subcellular location">
    <subcellularLocation>
        <location evidence="9">Cytoplasm</location>
        <location evidence="9">P-body</location>
    </subcellularLocation>
    <subcellularLocation>
        <location evidence="9">Nucleus</location>
    </subcellularLocation>
    <text evidence="9">Shuttles between nucleus and cytoplasm.</text>
</comment>
<comment type="catalytic activity">
    <reaction evidence="1 9">
        <text>Exonucleolytic cleavage of poly(A) to 5'-AMP.</text>
        <dbReference type="EC" id="3.1.13.4"/>
    </reaction>
</comment>
<comment type="domain">
    <text evidence="9">Contains a pseudo-UCH domain. This ubiquitin C-terminal hydrolase (UCH)-like or ubiquitin specific protease (USP)-like domain is predicted to be catalytically inactive because it lacks the active site catalytic triad characteristic of thiol proteases, with residues at the equivalent structural positions that are incompatible with catalysis, and it cannot bind ubiquitin. It functions as a structural scaffold for intra- and intermolecular interactions in the complex.</text>
</comment>
<comment type="activity regulation">
    <text evidence="9">Positively regulated by the regulatory subunit PAN3.</text>
</comment>
<evidence type="ECO:0000256" key="7">
    <source>
        <dbReference type="ARBA" id="ARBA00022839"/>
    </source>
</evidence>
<feature type="binding site" evidence="9">
    <location>
        <position position="1345"/>
    </location>
    <ligand>
        <name>a divalent metal cation</name>
        <dbReference type="ChEBI" id="CHEBI:60240"/>
        <note>catalytic</note>
    </ligand>
</feature>
<dbReference type="EC" id="3.1.13.4" evidence="9"/>
<dbReference type="SMART" id="SM00479">
    <property type="entry name" value="EXOIII"/>
    <property type="match status" value="1"/>
</dbReference>
<dbReference type="Gene3D" id="3.30.420.10">
    <property type="entry name" value="Ribonuclease H-like superfamily/Ribonuclease H"/>
    <property type="match status" value="1"/>
</dbReference>
<evidence type="ECO:0000256" key="4">
    <source>
        <dbReference type="ARBA" id="ARBA00022722"/>
    </source>
</evidence>
<evidence type="ECO:0000256" key="6">
    <source>
        <dbReference type="ARBA" id="ARBA00022801"/>
    </source>
</evidence>
<comment type="cofactor">
    <cofactor evidence="9">
        <name>a divalent metal cation</name>
        <dbReference type="ChEBI" id="CHEBI:60240"/>
    </cofactor>
    <text evidence="9">Binds 2 metal cations per subunit in the catalytic exonuclease domain.</text>
</comment>
<dbReference type="Gene3D" id="3.90.70.10">
    <property type="entry name" value="Cysteine proteinases"/>
    <property type="match status" value="1"/>
</dbReference>
<dbReference type="GO" id="GO:0004535">
    <property type="term" value="F:poly(A)-specific ribonuclease activity"/>
    <property type="evidence" value="ECO:0007669"/>
    <property type="project" value="UniProtKB-UniRule"/>
</dbReference>
<evidence type="ECO:0000313" key="12">
    <source>
        <dbReference type="EMBL" id="KNC33426.1"/>
    </source>
</evidence>
<dbReference type="InterPro" id="IPR030843">
    <property type="entry name" value="PAN2"/>
</dbReference>
<dbReference type="InterPro" id="IPR036322">
    <property type="entry name" value="WD40_repeat_dom_sf"/>
</dbReference>
<dbReference type="GO" id="GO:0006397">
    <property type="term" value="P:mRNA processing"/>
    <property type="evidence" value="ECO:0007669"/>
    <property type="project" value="UniProtKB-KW"/>
</dbReference>
<comment type="caution">
    <text evidence="9">Lacks conserved residue(s) required for the propagation of feature annotation.</text>
</comment>
<proteinExistence type="inferred from homology"/>